<dbReference type="EMBL" id="BPRE01000021">
    <property type="protein sequence ID" value="GJE78225.1"/>
    <property type="molecule type" value="Genomic_DNA"/>
</dbReference>
<reference evidence="1" key="1">
    <citation type="journal article" date="2021" name="Front. Microbiol.">
        <title>Comprehensive Comparative Genomics and Phenotyping of Methylobacterium Species.</title>
        <authorList>
            <person name="Alessa O."/>
            <person name="Ogura Y."/>
            <person name="Fujitani Y."/>
            <person name="Takami H."/>
            <person name="Hayashi T."/>
            <person name="Sahin N."/>
            <person name="Tani A."/>
        </authorList>
    </citation>
    <scope>NUCLEOTIDE SEQUENCE</scope>
    <source>
        <strain evidence="1">DSM 14458</strain>
    </source>
</reference>
<sequence>MTTLPLGIAPRVLRRDQAAEYCGCDSLSAFADWQRRGIVPPPIPGTTKWDRNLIDRWLDRRSGLLSDGGASAAEEWLAQHAR</sequence>
<comment type="caution">
    <text evidence="1">The sequence shown here is derived from an EMBL/GenBank/DDBJ whole genome shotgun (WGS) entry which is preliminary data.</text>
</comment>
<accession>A0ABQ4V0W8</accession>
<reference evidence="1" key="2">
    <citation type="submission" date="2021-08" db="EMBL/GenBank/DDBJ databases">
        <authorList>
            <person name="Tani A."/>
            <person name="Ola A."/>
            <person name="Ogura Y."/>
            <person name="Katsura K."/>
            <person name="Hayashi T."/>
        </authorList>
    </citation>
    <scope>NUCLEOTIDE SEQUENCE</scope>
    <source>
        <strain evidence="1">DSM 14458</strain>
    </source>
</reference>
<gene>
    <name evidence="1" type="ORF">BGCPKDLD_4837</name>
</gene>
<evidence type="ECO:0000313" key="2">
    <source>
        <dbReference type="Proteomes" id="UP001055093"/>
    </source>
</evidence>
<dbReference type="Proteomes" id="UP001055093">
    <property type="component" value="Unassembled WGS sequence"/>
</dbReference>
<name>A0ABQ4V0W8_9HYPH</name>
<proteinExistence type="predicted"/>
<organism evidence="1 2">
    <name type="scientific">Methylorubrum suomiense</name>
    <dbReference type="NCBI Taxonomy" id="144191"/>
    <lineage>
        <taxon>Bacteria</taxon>
        <taxon>Pseudomonadati</taxon>
        <taxon>Pseudomonadota</taxon>
        <taxon>Alphaproteobacteria</taxon>
        <taxon>Hyphomicrobiales</taxon>
        <taxon>Methylobacteriaceae</taxon>
        <taxon>Methylorubrum</taxon>
    </lineage>
</organism>
<evidence type="ECO:0000313" key="1">
    <source>
        <dbReference type="EMBL" id="GJE78225.1"/>
    </source>
</evidence>
<keyword evidence="2" id="KW-1185">Reference proteome</keyword>
<protein>
    <submittedName>
        <fullName evidence="1">Uncharacterized protein</fullName>
    </submittedName>
</protein>